<dbReference type="SUPFAM" id="SSF56281">
    <property type="entry name" value="Metallo-hydrolase/oxidoreductase"/>
    <property type="match status" value="1"/>
</dbReference>
<accession>A0A7X0SP53</accession>
<dbReference type="InterPro" id="IPR036866">
    <property type="entry name" value="RibonucZ/Hydroxyglut_hydro"/>
</dbReference>
<dbReference type="Pfam" id="PF21221">
    <property type="entry name" value="B_lactamase-like_C"/>
    <property type="match status" value="1"/>
</dbReference>
<protein>
    <submittedName>
        <fullName evidence="5">MBL fold metallo-hydrolase</fullName>
    </submittedName>
</protein>
<dbReference type="Gene3D" id="3.60.15.10">
    <property type="entry name" value="Ribonuclease Z/Hydroxyacylglutathione hydrolase-like"/>
    <property type="match status" value="1"/>
</dbReference>
<dbReference type="PANTHER" id="PTHR23131">
    <property type="entry name" value="ENDORIBONUCLEASE LACTB2"/>
    <property type="match status" value="1"/>
</dbReference>
<evidence type="ECO:0000256" key="3">
    <source>
        <dbReference type="ARBA" id="ARBA00048505"/>
    </source>
</evidence>
<gene>
    <name evidence="5" type="ORF">H7C18_21635</name>
</gene>
<evidence type="ECO:0000256" key="1">
    <source>
        <dbReference type="ARBA" id="ARBA00034221"/>
    </source>
</evidence>
<dbReference type="RefSeq" id="WP_185131189.1">
    <property type="nucleotide sequence ID" value="NZ_JACJVO010000027.1"/>
</dbReference>
<evidence type="ECO:0000313" key="6">
    <source>
        <dbReference type="Proteomes" id="UP000564644"/>
    </source>
</evidence>
<comment type="function">
    <text evidence="2">Counteracts the endogenous Pycsar antiviral defense system. Phosphodiesterase that enables metal-dependent hydrolysis of host cyclic nucleotide Pycsar defense signals such as cCMP and cUMP.</text>
</comment>
<comment type="catalytic activity">
    <reaction evidence="3">
        <text>3',5'-cyclic UMP + H2O = UMP + H(+)</text>
        <dbReference type="Rhea" id="RHEA:70575"/>
        <dbReference type="ChEBI" id="CHEBI:15377"/>
        <dbReference type="ChEBI" id="CHEBI:15378"/>
        <dbReference type="ChEBI" id="CHEBI:57865"/>
        <dbReference type="ChEBI" id="CHEBI:184387"/>
    </reaction>
    <physiologicalReaction direction="left-to-right" evidence="3">
        <dbReference type="Rhea" id="RHEA:70576"/>
    </physiologicalReaction>
</comment>
<dbReference type="CDD" id="cd07725">
    <property type="entry name" value="TTHA1429-like_MBL-fold"/>
    <property type="match status" value="1"/>
</dbReference>
<organism evidence="5 6">
    <name type="scientific">Cohnella zeiphila</name>
    <dbReference type="NCBI Taxonomy" id="2761120"/>
    <lineage>
        <taxon>Bacteria</taxon>
        <taxon>Bacillati</taxon>
        <taxon>Bacillota</taxon>
        <taxon>Bacilli</taxon>
        <taxon>Bacillales</taxon>
        <taxon>Paenibacillaceae</taxon>
        <taxon>Cohnella</taxon>
    </lineage>
</organism>
<dbReference type="InterPro" id="IPR036388">
    <property type="entry name" value="WH-like_DNA-bd_sf"/>
</dbReference>
<sequence length="340" mass="37808">MNSLSTITKLAGGWLQLKVPVPFSLRWVNSYLLPEKSGWTVIDPGLRSAETEAFWEAALLEAGIAWTSIERIVLTHHHPDHYGLAGWFQEKTGAPVYLSETGRRSALWMWGENETSSGELLAAFAAHGMPAEREEGMKGHLRNVIGQVLPHPRDVRPLPEPGETFEMAGTVWTLIGGEGHAPGHRSFYQPDLRRLICGDQVLPDITPNIGWMPGTDPDPLGSYLASLRAMLPLEADLAFPGHRDPFGELRTRIGEILAHHDERLDRMVSLLAEWGPMTAYETAGRLFRAKVMDDSHQLRFAMAETIAHLERLVLEDRAVRREETGADGKPVIRYGPAVPV</sequence>
<dbReference type="InterPro" id="IPR050662">
    <property type="entry name" value="Sec-metab_biosynth-thioest"/>
</dbReference>
<dbReference type="EMBL" id="JACJVO010000027">
    <property type="protein sequence ID" value="MBB6733531.1"/>
    <property type="molecule type" value="Genomic_DNA"/>
</dbReference>
<comment type="caution">
    <text evidence="5">The sequence shown here is derived from an EMBL/GenBank/DDBJ whole genome shotgun (WGS) entry which is preliminary data.</text>
</comment>
<evidence type="ECO:0000313" key="5">
    <source>
        <dbReference type="EMBL" id="MBB6733531.1"/>
    </source>
</evidence>
<keyword evidence="5" id="KW-0378">Hydrolase</keyword>
<evidence type="ECO:0000256" key="2">
    <source>
        <dbReference type="ARBA" id="ARBA00034301"/>
    </source>
</evidence>
<dbReference type="InterPro" id="IPR048933">
    <property type="entry name" value="B_lactamase-like_C"/>
</dbReference>
<evidence type="ECO:0000259" key="4">
    <source>
        <dbReference type="SMART" id="SM00849"/>
    </source>
</evidence>
<dbReference type="GO" id="GO:0016787">
    <property type="term" value="F:hydrolase activity"/>
    <property type="evidence" value="ECO:0007669"/>
    <property type="project" value="UniProtKB-KW"/>
</dbReference>
<reference evidence="5 6" key="1">
    <citation type="submission" date="2020-08" db="EMBL/GenBank/DDBJ databases">
        <title>Cohnella phylogeny.</title>
        <authorList>
            <person name="Dunlap C."/>
        </authorList>
    </citation>
    <scope>NUCLEOTIDE SEQUENCE [LARGE SCALE GENOMIC DNA]</scope>
    <source>
        <strain evidence="5 6">CBP 2801</strain>
    </source>
</reference>
<dbReference type="AlphaFoldDB" id="A0A7X0SP53"/>
<dbReference type="Proteomes" id="UP000564644">
    <property type="component" value="Unassembled WGS sequence"/>
</dbReference>
<dbReference type="Gene3D" id="1.10.10.10">
    <property type="entry name" value="Winged helix-like DNA-binding domain superfamily/Winged helix DNA-binding domain"/>
    <property type="match status" value="1"/>
</dbReference>
<dbReference type="SMART" id="SM00849">
    <property type="entry name" value="Lactamase_B"/>
    <property type="match status" value="1"/>
</dbReference>
<name>A0A7X0SP53_9BACL</name>
<dbReference type="PANTHER" id="PTHR23131:SF4">
    <property type="entry name" value="METALLO-BETA-LACTAMASE SUPERFAMILY POTEIN"/>
    <property type="match status" value="1"/>
</dbReference>
<feature type="domain" description="Metallo-beta-lactamase" evidence="4">
    <location>
        <begin position="27"/>
        <end position="242"/>
    </location>
</feature>
<proteinExistence type="predicted"/>
<dbReference type="InterPro" id="IPR001279">
    <property type="entry name" value="Metallo-B-lactamas"/>
</dbReference>
<comment type="catalytic activity">
    <reaction evidence="1">
        <text>3',5'-cyclic CMP + H2O = CMP + H(+)</text>
        <dbReference type="Rhea" id="RHEA:72675"/>
        <dbReference type="ChEBI" id="CHEBI:15377"/>
        <dbReference type="ChEBI" id="CHEBI:15378"/>
        <dbReference type="ChEBI" id="CHEBI:58003"/>
        <dbReference type="ChEBI" id="CHEBI:60377"/>
    </reaction>
    <physiologicalReaction direction="left-to-right" evidence="1">
        <dbReference type="Rhea" id="RHEA:72676"/>
    </physiologicalReaction>
</comment>
<keyword evidence="6" id="KW-1185">Reference proteome</keyword>
<dbReference type="Pfam" id="PF00753">
    <property type="entry name" value="Lactamase_B"/>
    <property type="match status" value="1"/>
</dbReference>